<evidence type="ECO:0000313" key="10">
    <source>
        <dbReference type="EMBL" id="NYI67990.1"/>
    </source>
</evidence>
<feature type="transmembrane region" description="Helical" evidence="9">
    <location>
        <begin position="123"/>
        <end position="144"/>
    </location>
</feature>
<feature type="transmembrane region" description="Helical" evidence="9">
    <location>
        <begin position="69"/>
        <end position="87"/>
    </location>
</feature>
<gene>
    <name evidence="10" type="ORF">BJY26_002296</name>
</gene>
<feature type="transmembrane region" description="Helical" evidence="9">
    <location>
        <begin position="366"/>
        <end position="393"/>
    </location>
</feature>
<evidence type="ECO:0000256" key="7">
    <source>
        <dbReference type="ARBA" id="ARBA00023136"/>
    </source>
</evidence>
<dbReference type="GO" id="GO:0005886">
    <property type="term" value="C:plasma membrane"/>
    <property type="evidence" value="ECO:0007669"/>
    <property type="project" value="UniProtKB-SubCell"/>
</dbReference>
<comment type="caution">
    <text evidence="10">The sequence shown here is derived from an EMBL/GenBank/DDBJ whole genome shotgun (WGS) entry which is preliminary data.</text>
</comment>
<feature type="transmembrane region" description="Helical" evidence="9">
    <location>
        <begin position="214"/>
        <end position="233"/>
    </location>
</feature>
<dbReference type="InterPro" id="IPR002549">
    <property type="entry name" value="AI-2E-like"/>
</dbReference>
<keyword evidence="7 9" id="KW-0472">Membrane</keyword>
<feature type="compositionally biased region" description="Basic and acidic residues" evidence="8">
    <location>
        <begin position="20"/>
        <end position="29"/>
    </location>
</feature>
<dbReference type="PANTHER" id="PTHR21716:SF53">
    <property type="entry name" value="PERMEASE PERM-RELATED"/>
    <property type="match status" value="1"/>
</dbReference>
<keyword evidence="5 9" id="KW-0812">Transmembrane</keyword>
<dbReference type="AlphaFoldDB" id="A0A7Z0D360"/>
<sequence length="467" mass="48890">MNSKERSRGKLRATWSRLTARTDESRPDRSGGVSAARADSRRVPAAGPPDERMGEAPYVPYGLRLMGAWGWRLIVLVAAAALLITGLSYVTDIFIPLLISLLFAALLSPMVDFLQRHGWKRGLATGAVFVGAIVIVAGLLTLAGQQIVTGFSALSDQAIAGYKSVVQWLQSGPFGLSTDQLANVMNNVVDQGEKAFKSNSNEIIGGALSATSTAGHILAGGAITLFATFFFLLDGRRITRWLLRMLPARAQQRATGASLRGWITLVHYVRIQIAVAFTDAVGISIGAAILGVPLVVPLGILVFIGSFIPLVGAIVTGIVAVLIALVAKGWVIALIMLAVVVAVQQLESHGLQPFMMGKAVSVHPLGVVIAVAAGSFLLGIVGALFAVPFVAVANSFISYLVGKDPFPDKQLDSGKDVPADETPVADVGKPVAARRGSTDEPPGETADEPAGETADEPAGEGTQHHDG</sequence>
<evidence type="ECO:0000256" key="6">
    <source>
        <dbReference type="ARBA" id="ARBA00022989"/>
    </source>
</evidence>
<feature type="transmembrane region" description="Helical" evidence="9">
    <location>
        <begin position="298"/>
        <end position="323"/>
    </location>
</feature>
<evidence type="ECO:0000256" key="9">
    <source>
        <dbReference type="SAM" id="Phobius"/>
    </source>
</evidence>
<feature type="compositionally biased region" description="Acidic residues" evidence="8">
    <location>
        <begin position="441"/>
        <end position="458"/>
    </location>
</feature>
<evidence type="ECO:0000256" key="2">
    <source>
        <dbReference type="ARBA" id="ARBA00009773"/>
    </source>
</evidence>
<evidence type="ECO:0000256" key="8">
    <source>
        <dbReference type="SAM" id="MobiDB-lite"/>
    </source>
</evidence>
<dbReference type="Proteomes" id="UP000539111">
    <property type="component" value="Unassembled WGS sequence"/>
</dbReference>
<organism evidence="10 11">
    <name type="scientific">Spelaeicoccus albus</name>
    <dbReference type="NCBI Taxonomy" id="1280376"/>
    <lineage>
        <taxon>Bacteria</taxon>
        <taxon>Bacillati</taxon>
        <taxon>Actinomycetota</taxon>
        <taxon>Actinomycetes</taxon>
        <taxon>Micrococcales</taxon>
        <taxon>Brevibacteriaceae</taxon>
        <taxon>Spelaeicoccus</taxon>
    </lineage>
</organism>
<name>A0A7Z0D360_9MICO</name>
<reference evidence="10 11" key="1">
    <citation type="submission" date="2020-07" db="EMBL/GenBank/DDBJ databases">
        <title>Sequencing the genomes of 1000 actinobacteria strains.</title>
        <authorList>
            <person name="Klenk H.-P."/>
        </authorList>
    </citation>
    <scope>NUCLEOTIDE SEQUENCE [LARGE SCALE GENOMIC DNA]</scope>
    <source>
        <strain evidence="10 11">DSM 26341</strain>
    </source>
</reference>
<dbReference type="RefSeq" id="WP_179428379.1">
    <property type="nucleotide sequence ID" value="NZ_JACBZP010000001.1"/>
</dbReference>
<keyword evidence="6 9" id="KW-1133">Transmembrane helix</keyword>
<comment type="similarity">
    <text evidence="2">Belongs to the autoinducer-2 exporter (AI-2E) (TC 2.A.86) family.</text>
</comment>
<accession>A0A7Z0D360</accession>
<dbReference type="Pfam" id="PF01594">
    <property type="entry name" value="AI-2E_transport"/>
    <property type="match status" value="1"/>
</dbReference>
<keyword evidence="3" id="KW-0813">Transport</keyword>
<feature type="transmembrane region" description="Helical" evidence="9">
    <location>
        <begin position="330"/>
        <end position="346"/>
    </location>
</feature>
<feature type="region of interest" description="Disordered" evidence="8">
    <location>
        <begin position="410"/>
        <end position="467"/>
    </location>
</feature>
<proteinExistence type="inferred from homology"/>
<feature type="transmembrane region" description="Helical" evidence="9">
    <location>
        <begin position="93"/>
        <end position="111"/>
    </location>
</feature>
<feature type="region of interest" description="Disordered" evidence="8">
    <location>
        <begin position="1"/>
        <end position="49"/>
    </location>
</feature>
<comment type="subcellular location">
    <subcellularLocation>
        <location evidence="1">Cell membrane</location>
        <topology evidence="1">Multi-pass membrane protein</topology>
    </subcellularLocation>
</comment>
<dbReference type="PANTHER" id="PTHR21716">
    <property type="entry name" value="TRANSMEMBRANE PROTEIN"/>
    <property type="match status" value="1"/>
</dbReference>
<evidence type="ECO:0000256" key="4">
    <source>
        <dbReference type="ARBA" id="ARBA00022475"/>
    </source>
</evidence>
<keyword evidence="4" id="KW-1003">Cell membrane</keyword>
<dbReference type="GO" id="GO:0055085">
    <property type="term" value="P:transmembrane transport"/>
    <property type="evidence" value="ECO:0007669"/>
    <property type="project" value="TreeGrafter"/>
</dbReference>
<evidence type="ECO:0000256" key="5">
    <source>
        <dbReference type="ARBA" id="ARBA00022692"/>
    </source>
</evidence>
<protein>
    <submittedName>
        <fullName evidence="10">Putative PurR-regulated permease PerM</fullName>
    </submittedName>
</protein>
<evidence type="ECO:0000256" key="3">
    <source>
        <dbReference type="ARBA" id="ARBA00022448"/>
    </source>
</evidence>
<evidence type="ECO:0000256" key="1">
    <source>
        <dbReference type="ARBA" id="ARBA00004651"/>
    </source>
</evidence>
<keyword evidence="11" id="KW-1185">Reference proteome</keyword>
<evidence type="ECO:0000313" key="11">
    <source>
        <dbReference type="Proteomes" id="UP000539111"/>
    </source>
</evidence>
<dbReference type="EMBL" id="JACBZP010000001">
    <property type="protein sequence ID" value="NYI67990.1"/>
    <property type="molecule type" value="Genomic_DNA"/>
</dbReference>
<feature type="transmembrane region" description="Helical" evidence="9">
    <location>
        <begin position="268"/>
        <end position="292"/>
    </location>
</feature>